<keyword evidence="3" id="KW-1185">Reference proteome</keyword>
<feature type="region of interest" description="Disordered" evidence="1">
    <location>
        <begin position="1"/>
        <end position="39"/>
    </location>
</feature>
<protein>
    <submittedName>
        <fullName evidence="2">Uncharacterized protein</fullName>
    </submittedName>
</protein>
<dbReference type="Proteomes" id="UP001234989">
    <property type="component" value="Chromosome 9"/>
</dbReference>
<feature type="compositionally biased region" description="Polar residues" evidence="1">
    <location>
        <begin position="1"/>
        <end position="12"/>
    </location>
</feature>
<dbReference type="EMBL" id="CP133620">
    <property type="protein sequence ID" value="WMV46270.1"/>
    <property type="molecule type" value="Genomic_DNA"/>
</dbReference>
<dbReference type="AlphaFoldDB" id="A0AAF0UH93"/>
<evidence type="ECO:0000313" key="3">
    <source>
        <dbReference type="Proteomes" id="UP001234989"/>
    </source>
</evidence>
<proteinExistence type="predicted"/>
<accession>A0AAF0UH93</accession>
<sequence>MEQRSQSSSLNLPEQFDVELKPKGEEMSASRSNASQLGHNDDIVDFNDVNADQIGSSLDTVNKGVADQLIRGGIIRQPFSVASALLDEMTKISRARHTREDQMFPLNLGLAKEHLEKNQELHEKMAKIMTHMDLLTKHVMGGGYKVLNAVGSSSGVALDDAQF</sequence>
<reference evidence="2" key="1">
    <citation type="submission" date="2023-08" db="EMBL/GenBank/DDBJ databases">
        <title>A de novo genome assembly of Solanum verrucosum Schlechtendal, a Mexican diploid species geographically isolated from the other diploid A-genome species in potato relatives.</title>
        <authorList>
            <person name="Hosaka K."/>
        </authorList>
    </citation>
    <scope>NUCLEOTIDE SEQUENCE</scope>
    <source>
        <tissue evidence="2">Young leaves</tissue>
    </source>
</reference>
<gene>
    <name evidence="2" type="ORF">MTR67_039655</name>
</gene>
<evidence type="ECO:0000313" key="2">
    <source>
        <dbReference type="EMBL" id="WMV46270.1"/>
    </source>
</evidence>
<feature type="compositionally biased region" description="Polar residues" evidence="1">
    <location>
        <begin position="29"/>
        <end position="38"/>
    </location>
</feature>
<organism evidence="2 3">
    <name type="scientific">Solanum verrucosum</name>
    <dbReference type="NCBI Taxonomy" id="315347"/>
    <lineage>
        <taxon>Eukaryota</taxon>
        <taxon>Viridiplantae</taxon>
        <taxon>Streptophyta</taxon>
        <taxon>Embryophyta</taxon>
        <taxon>Tracheophyta</taxon>
        <taxon>Spermatophyta</taxon>
        <taxon>Magnoliopsida</taxon>
        <taxon>eudicotyledons</taxon>
        <taxon>Gunneridae</taxon>
        <taxon>Pentapetalae</taxon>
        <taxon>asterids</taxon>
        <taxon>lamiids</taxon>
        <taxon>Solanales</taxon>
        <taxon>Solanaceae</taxon>
        <taxon>Solanoideae</taxon>
        <taxon>Solaneae</taxon>
        <taxon>Solanum</taxon>
    </lineage>
</organism>
<name>A0AAF0UH93_SOLVR</name>
<evidence type="ECO:0000256" key="1">
    <source>
        <dbReference type="SAM" id="MobiDB-lite"/>
    </source>
</evidence>
<feature type="compositionally biased region" description="Basic and acidic residues" evidence="1">
    <location>
        <begin position="18"/>
        <end position="28"/>
    </location>
</feature>